<evidence type="ECO:0000256" key="5">
    <source>
        <dbReference type="ARBA" id="ARBA00023237"/>
    </source>
</evidence>
<evidence type="ECO:0000256" key="3">
    <source>
        <dbReference type="ARBA" id="ARBA00022729"/>
    </source>
</evidence>
<proteinExistence type="inferred from homology"/>
<dbReference type="InterPro" id="IPR011990">
    <property type="entry name" value="TPR-like_helical_dom_sf"/>
</dbReference>
<dbReference type="CDD" id="cd08977">
    <property type="entry name" value="SusD"/>
    <property type="match status" value="1"/>
</dbReference>
<evidence type="ECO:0000259" key="7">
    <source>
        <dbReference type="Pfam" id="PF14322"/>
    </source>
</evidence>
<keyword evidence="5" id="KW-0998">Cell outer membrane</keyword>
<dbReference type="SUPFAM" id="SSF48452">
    <property type="entry name" value="TPR-like"/>
    <property type="match status" value="1"/>
</dbReference>
<sequence length="506" mass="57714">MIRIIYFIPLLLLCWGCNDFLNEEPEISVTNNNYWKTEQDVESAVYGMHLQFRYAMGNGNPQDRDRGVIFDMLPAPWLRLVNNDLRSFYQISDSRLFWRDYYNVICLANSILDNISRASLPEERYRFYLGQTLVVRAWLYFYIICNWGDAPWIDHNEDVGEKGRIPWQEIAAYIIRDLKQAIDLLPRADALQDSQGKFIESKQIPSKGAAHAILAQVYAWKAGLNREPELNRSALAECDSVVSDPSYDLVGSIREVCEAVMLGNSREGIFELDFGKDSDGDLSLKGGYSDLCQRWPVLPLTTPATYSRSQLAISSAAVYRLYPDKTDQRREEYFYKLDSMAGVSTAITRGRAYIRKIRHVVIYVGGPLDGRLKGYEGNQIIIRLADILLLRAELRAKTGDTGGAIADLNRVRRRAGAAEYPAGENDLKEAIAVERDRELFCEGITIRFFDILRNGTFREKLRGGFKTLSDQDVADGALFLPVGKSAFFNNTLMRQNIYWKKQGFQN</sequence>
<evidence type="ECO:0000256" key="1">
    <source>
        <dbReference type="ARBA" id="ARBA00004442"/>
    </source>
</evidence>
<feature type="domain" description="SusD-like N-terminal" evidence="7">
    <location>
        <begin position="19"/>
        <end position="218"/>
    </location>
</feature>
<accession>A0A0C3NHS5</accession>
<dbReference type="EMBL" id="JPIU01000037">
    <property type="protein sequence ID" value="KIO45687.1"/>
    <property type="molecule type" value="Genomic_DNA"/>
</dbReference>
<dbReference type="Proteomes" id="UP000031980">
    <property type="component" value="Unassembled WGS sequence"/>
</dbReference>
<dbReference type="InterPro" id="IPR033985">
    <property type="entry name" value="SusD-like_N"/>
</dbReference>
<evidence type="ECO:0000313" key="8">
    <source>
        <dbReference type="EMBL" id="KIO45687.1"/>
    </source>
</evidence>
<evidence type="ECO:0000256" key="4">
    <source>
        <dbReference type="ARBA" id="ARBA00023136"/>
    </source>
</evidence>
<organism evidence="8 9">
    <name type="scientific">Sanguibacteroides justesenii</name>
    <dbReference type="NCBI Taxonomy" id="1547597"/>
    <lineage>
        <taxon>Bacteria</taxon>
        <taxon>Pseudomonadati</taxon>
        <taxon>Bacteroidota</taxon>
        <taxon>Bacteroidia</taxon>
        <taxon>Bacteroidales</taxon>
        <taxon>Porphyromonadaceae</taxon>
        <taxon>Sanguibacteroides</taxon>
    </lineage>
</organism>
<comment type="subcellular location">
    <subcellularLocation>
        <location evidence="1">Cell outer membrane</location>
    </subcellularLocation>
</comment>
<dbReference type="AlphaFoldDB" id="A0A0C3NHS5"/>
<dbReference type="Pfam" id="PF14322">
    <property type="entry name" value="SusD-like_3"/>
    <property type="match status" value="1"/>
</dbReference>
<keyword evidence="9" id="KW-1185">Reference proteome</keyword>
<dbReference type="InterPro" id="IPR012944">
    <property type="entry name" value="SusD_RagB_dom"/>
</dbReference>
<comment type="caution">
    <text evidence="8">The sequence shown here is derived from an EMBL/GenBank/DDBJ whole genome shotgun (WGS) entry which is preliminary data.</text>
</comment>
<dbReference type="Gene3D" id="1.25.40.390">
    <property type="match status" value="1"/>
</dbReference>
<keyword evidence="4" id="KW-0472">Membrane</keyword>
<comment type="similarity">
    <text evidence="2">Belongs to the SusD family.</text>
</comment>
<dbReference type="GO" id="GO:0009279">
    <property type="term" value="C:cell outer membrane"/>
    <property type="evidence" value="ECO:0007669"/>
    <property type="project" value="UniProtKB-SubCell"/>
</dbReference>
<evidence type="ECO:0000259" key="6">
    <source>
        <dbReference type="Pfam" id="PF07980"/>
    </source>
</evidence>
<dbReference type="RefSeq" id="WP_041504925.1">
    <property type="nucleotide sequence ID" value="NZ_JPIU01000037.1"/>
</dbReference>
<evidence type="ECO:0000313" key="9">
    <source>
        <dbReference type="Proteomes" id="UP000031980"/>
    </source>
</evidence>
<protein>
    <submittedName>
        <fullName evidence="8">Carbohydrate-binding protein SusD</fullName>
    </submittedName>
</protein>
<gene>
    <name evidence="8" type="ORF">BA92_04280</name>
</gene>
<reference evidence="8 9" key="1">
    <citation type="submission" date="2014-07" db="EMBL/GenBank/DDBJ databases">
        <title>Porphyromonadaceae bacterium OUH 308042 = ATCC BAA-2681 = DSM 28342 draft genome.</title>
        <authorList>
            <person name="Sydenham T.V."/>
            <person name="Hasman H."/>
            <person name="Justensen U.S."/>
        </authorList>
    </citation>
    <scope>NUCLEOTIDE SEQUENCE [LARGE SCALE GENOMIC DNA]</scope>
    <source>
        <strain evidence="8 9">OUH 308042</strain>
    </source>
</reference>
<evidence type="ECO:0000256" key="2">
    <source>
        <dbReference type="ARBA" id="ARBA00006275"/>
    </source>
</evidence>
<name>A0A0C3NHS5_9PORP</name>
<dbReference type="Pfam" id="PF07980">
    <property type="entry name" value="SusD_RagB"/>
    <property type="match status" value="1"/>
</dbReference>
<keyword evidence="3" id="KW-0732">Signal</keyword>
<feature type="domain" description="RagB/SusD" evidence="6">
    <location>
        <begin position="329"/>
        <end position="499"/>
    </location>
</feature>